<gene>
    <name evidence="1" type="ORF">MHBO_002781</name>
</gene>
<dbReference type="EMBL" id="JBDODL010001164">
    <property type="protein sequence ID" value="MES1921218.1"/>
    <property type="molecule type" value="Genomic_DNA"/>
</dbReference>
<comment type="caution">
    <text evidence="1">The sequence shown here is derived from an EMBL/GenBank/DDBJ whole genome shotgun (WGS) entry which is preliminary data.</text>
</comment>
<evidence type="ECO:0000313" key="2">
    <source>
        <dbReference type="Proteomes" id="UP001439008"/>
    </source>
</evidence>
<keyword evidence="2" id="KW-1185">Reference proteome</keyword>
<feature type="non-terminal residue" evidence="1">
    <location>
        <position position="1"/>
    </location>
</feature>
<name>A0ABV2AP88_9EUKA</name>
<sequence length="102" mass="11199">ATIPPCASITLNQAAYSNSTDISLRVKIIPNTDLCLKIKKDSEESYSGDCIPIQDDGVDFGKLESATKYLFEIYSYVNISNGSLVLSTESCEDKFPTYTSKL</sequence>
<proteinExistence type="predicted"/>
<reference evidence="1 2" key="1">
    <citation type="journal article" date="2024" name="BMC Biol.">
        <title>Comparative genomics of Ascetosporea gives new insight into the evolutionary basis for animal parasitism in Rhizaria.</title>
        <authorList>
            <person name="Hiltunen Thoren M."/>
            <person name="Onut-Brannstrom I."/>
            <person name="Alfjorden A."/>
            <person name="Peckova H."/>
            <person name="Swords F."/>
            <person name="Hooper C."/>
            <person name="Holzer A.S."/>
            <person name="Bass D."/>
            <person name="Burki F."/>
        </authorList>
    </citation>
    <scope>NUCLEOTIDE SEQUENCE [LARGE SCALE GENOMIC DNA]</scope>
    <source>
        <strain evidence="1">20-A016</strain>
    </source>
</reference>
<accession>A0ABV2AP88</accession>
<protein>
    <submittedName>
        <fullName evidence="1">Uncharacterized protein</fullName>
    </submittedName>
</protein>
<evidence type="ECO:0000313" key="1">
    <source>
        <dbReference type="EMBL" id="MES1921218.1"/>
    </source>
</evidence>
<organism evidence="1 2">
    <name type="scientific">Bonamia ostreae</name>
    <dbReference type="NCBI Taxonomy" id="126728"/>
    <lineage>
        <taxon>Eukaryota</taxon>
        <taxon>Sar</taxon>
        <taxon>Rhizaria</taxon>
        <taxon>Endomyxa</taxon>
        <taxon>Ascetosporea</taxon>
        <taxon>Haplosporida</taxon>
        <taxon>Bonamia</taxon>
    </lineage>
</organism>
<dbReference type="Proteomes" id="UP001439008">
    <property type="component" value="Unassembled WGS sequence"/>
</dbReference>